<dbReference type="AlphaFoldDB" id="A0A510XZS9"/>
<gene>
    <name evidence="1" type="ORF">PES01_34290</name>
</gene>
<evidence type="ECO:0000313" key="1">
    <source>
        <dbReference type="EMBL" id="GEK56584.1"/>
    </source>
</evidence>
<name>A0A510XZS9_9GAMM</name>
<sequence length="194" mass="22158">MNLTKEELSFISSVVGNTKDNINESSQLSLKTTLPDTLKGLLSHAKLTMLAEVGHYQLWFPLEFKLNDDGQFNPVLSAPEVIDTEGVDRSWRYSELNLQSERFYVLSLSSSGVLLKPRDQRYTLANAQHISFKLPNNKKVTLFIDLVRKTNLGYAAKIISIEHGKEALREYLFDKHKRVNAPLYENTNTVTEHF</sequence>
<protein>
    <submittedName>
        <fullName evidence="1">Uncharacterized protein</fullName>
    </submittedName>
</protein>
<dbReference type="EMBL" id="BJUM01000044">
    <property type="protein sequence ID" value="GEK56584.1"/>
    <property type="molecule type" value="Genomic_DNA"/>
</dbReference>
<accession>A0A510XZS9</accession>
<evidence type="ECO:0000313" key="2">
    <source>
        <dbReference type="Proteomes" id="UP000321419"/>
    </source>
</evidence>
<comment type="caution">
    <text evidence="1">The sequence shown here is derived from an EMBL/GenBank/DDBJ whole genome shotgun (WGS) entry which is preliminary data.</text>
</comment>
<dbReference type="Proteomes" id="UP000321419">
    <property type="component" value="Unassembled WGS sequence"/>
</dbReference>
<dbReference type="RefSeq" id="WP_089347310.1">
    <property type="nucleotide sequence ID" value="NZ_BJUM01000044.1"/>
</dbReference>
<organism evidence="1 2">
    <name type="scientific">Pseudoalteromonas espejiana</name>
    <dbReference type="NCBI Taxonomy" id="28107"/>
    <lineage>
        <taxon>Bacteria</taxon>
        <taxon>Pseudomonadati</taxon>
        <taxon>Pseudomonadota</taxon>
        <taxon>Gammaproteobacteria</taxon>
        <taxon>Alteromonadales</taxon>
        <taxon>Pseudoalteromonadaceae</taxon>
        <taxon>Pseudoalteromonas</taxon>
    </lineage>
</organism>
<proteinExistence type="predicted"/>
<dbReference type="OrthoDB" id="6398247at2"/>
<reference evidence="1 2" key="1">
    <citation type="submission" date="2019-07" db="EMBL/GenBank/DDBJ databases">
        <title>Whole genome shotgun sequence of Pseudoalteromonas espejiana NBRC 102222.</title>
        <authorList>
            <person name="Hosoyama A."/>
            <person name="Uohara A."/>
            <person name="Ohji S."/>
            <person name="Ichikawa N."/>
        </authorList>
    </citation>
    <scope>NUCLEOTIDE SEQUENCE [LARGE SCALE GENOMIC DNA]</scope>
    <source>
        <strain evidence="1 2">NBRC 102222</strain>
    </source>
</reference>
<keyword evidence="2" id="KW-1185">Reference proteome</keyword>